<dbReference type="CDD" id="cd00082">
    <property type="entry name" value="HisKA"/>
    <property type="match status" value="1"/>
</dbReference>
<evidence type="ECO:0000313" key="10">
    <source>
        <dbReference type="Proteomes" id="UP000446768"/>
    </source>
</evidence>
<dbReference type="FunFam" id="3.30.565.10:FF:000006">
    <property type="entry name" value="Sensor histidine kinase WalK"/>
    <property type="match status" value="1"/>
</dbReference>
<keyword evidence="7" id="KW-1133">Transmembrane helix</keyword>
<comment type="subcellular location">
    <subcellularLocation>
        <location evidence="2">Cell inner membrane</location>
        <topology evidence="2">Multi-pass membrane protein</topology>
    </subcellularLocation>
</comment>
<comment type="catalytic activity">
    <reaction evidence="1">
        <text>ATP + protein L-histidine = ADP + protein N-phospho-L-histidine.</text>
        <dbReference type="EC" id="2.7.13.3"/>
    </reaction>
</comment>
<dbReference type="PRINTS" id="PR00344">
    <property type="entry name" value="BCTRLSENSOR"/>
</dbReference>
<evidence type="ECO:0000256" key="3">
    <source>
        <dbReference type="ARBA" id="ARBA00012438"/>
    </source>
</evidence>
<evidence type="ECO:0000256" key="2">
    <source>
        <dbReference type="ARBA" id="ARBA00004429"/>
    </source>
</evidence>
<dbReference type="SMART" id="SM00388">
    <property type="entry name" value="HisKA"/>
    <property type="match status" value="1"/>
</dbReference>
<feature type="transmembrane region" description="Helical" evidence="7">
    <location>
        <begin position="7"/>
        <end position="30"/>
    </location>
</feature>
<dbReference type="AlphaFoldDB" id="A0A7X2LRV8"/>
<reference evidence="9 10" key="1">
    <citation type="submission" date="2019-11" db="EMBL/GenBank/DDBJ databases">
        <title>Novel species isolated from a subtropical stream in China.</title>
        <authorList>
            <person name="Lu H."/>
        </authorList>
    </citation>
    <scope>NUCLEOTIDE SEQUENCE [LARGE SCALE GENOMIC DNA]</scope>
    <source>
        <strain evidence="9 10">FT92W</strain>
    </source>
</reference>
<dbReference type="SMART" id="SM00387">
    <property type="entry name" value="HATPase_c"/>
    <property type="match status" value="1"/>
</dbReference>
<dbReference type="Gene3D" id="1.10.287.130">
    <property type="match status" value="1"/>
</dbReference>
<dbReference type="InterPro" id="IPR004358">
    <property type="entry name" value="Sig_transdc_His_kin-like_C"/>
</dbReference>
<accession>A0A7X2LRV8</accession>
<feature type="domain" description="Histidine kinase" evidence="8">
    <location>
        <begin position="376"/>
        <end position="594"/>
    </location>
</feature>
<keyword evidence="5" id="KW-0808">Transferase</keyword>
<protein>
    <recommendedName>
        <fullName evidence="3">histidine kinase</fullName>
        <ecNumber evidence="3">2.7.13.3</ecNumber>
    </recommendedName>
</protein>
<evidence type="ECO:0000256" key="5">
    <source>
        <dbReference type="ARBA" id="ARBA00022679"/>
    </source>
</evidence>
<dbReference type="GO" id="GO:0005886">
    <property type="term" value="C:plasma membrane"/>
    <property type="evidence" value="ECO:0007669"/>
    <property type="project" value="UniProtKB-SubCell"/>
</dbReference>
<evidence type="ECO:0000256" key="4">
    <source>
        <dbReference type="ARBA" id="ARBA00022553"/>
    </source>
</evidence>
<dbReference type="Pfam" id="PF02518">
    <property type="entry name" value="HATPase_c"/>
    <property type="match status" value="1"/>
</dbReference>
<dbReference type="PANTHER" id="PTHR43547:SF2">
    <property type="entry name" value="HYBRID SIGNAL TRANSDUCTION HISTIDINE KINASE C"/>
    <property type="match status" value="1"/>
</dbReference>
<evidence type="ECO:0000259" key="8">
    <source>
        <dbReference type="PROSITE" id="PS50109"/>
    </source>
</evidence>
<dbReference type="EMBL" id="WKJJ01000001">
    <property type="protein sequence ID" value="MRV70169.1"/>
    <property type="molecule type" value="Genomic_DNA"/>
</dbReference>
<dbReference type="InterPro" id="IPR005467">
    <property type="entry name" value="His_kinase_dom"/>
</dbReference>
<dbReference type="GO" id="GO:0000155">
    <property type="term" value="F:phosphorelay sensor kinase activity"/>
    <property type="evidence" value="ECO:0007669"/>
    <property type="project" value="InterPro"/>
</dbReference>
<feature type="transmembrane region" description="Helical" evidence="7">
    <location>
        <begin position="275"/>
        <end position="295"/>
    </location>
</feature>
<dbReference type="InterPro" id="IPR036890">
    <property type="entry name" value="HATPase_C_sf"/>
</dbReference>
<dbReference type="PROSITE" id="PS50109">
    <property type="entry name" value="HIS_KIN"/>
    <property type="match status" value="1"/>
</dbReference>
<dbReference type="InterPro" id="IPR003661">
    <property type="entry name" value="HisK_dim/P_dom"/>
</dbReference>
<evidence type="ECO:0000256" key="1">
    <source>
        <dbReference type="ARBA" id="ARBA00000085"/>
    </source>
</evidence>
<dbReference type="Gene3D" id="3.30.565.10">
    <property type="entry name" value="Histidine kinase-like ATPase, C-terminal domain"/>
    <property type="match status" value="1"/>
</dbReference>
<gene>
    <name evidence="9" type="ORF">GJ700_00325</name>
</gene>
<name>A0A7X2LRV8_9BURK</name>
<dbReference type="CDD" id="cd18774">
    <property type="entry name" value="PDC2_HK_sensor"/>
    <property type="match status" value="1"/>
</dbReference>
<dbReference type="Pfam" id="PF00512">
    <property type="entry name" value="HisKA"/>
    <property type="match status" value="1"/>
</dbReference>
<proteinExistence type="predicted"/>
<keyword evidence="4" id="KW-0597">Phosphoprotein</keyword>
<dbReference type="SUPFAM" id="SSF47384">
    <property type="entry name" value="Homodimeric domain of signal transducing histidine kinase"/>
    <property type="match status" value="1"/>
</dbReference>
<evidence type="ECO:0000313" key="9">
    <source>
        <dbReference type="EMBL" id="MRV70169.1"/>
    </source>
</evidence>
<keyword evidence="7" id="KW-0472">Membrane</keyword>
<evidence type="ECO:0000256" key="7">
    <source>
        <dbReference type="SAM" id="Phobius"/>
    </source>
</evidence>
<keyword evidence="6" id="KW-0418">Kinase</keyword>
<dbReference type="InterPro" id="IPR003594">
    <property type="entry name" value="HATPase_dom"/>
</dbReference>
<dbReference type="EC" id="2.7.13.3" evidence="3"/>
<evidence type="ECO:0000256" key="6">
    <source>
        <dbReference type="ARBA" id="ARBA00022777"/>
    </source>
</evidence>
<dbReference type="RefSeq" id="WP_154370672.1">
    <property type="nucleotide sequence ID" value="NZ_WKJJ01000001.1"/>
</dbReference>
<keyword evidence="10" id="KW-1185">Reference proteome</keyword>
<dbReference type="InterPro" id="IPR036097">
    <property type="entry name" value="HisK_dim/P_sf"/>
</dbReference>
<dbReference type="PANTHER" id="PTHR43547">
    <property type="entry name" value="TWO-COMPONENT HISTIDINE KINASE"/>
    <property type="match status" value="1"/>
</dbReference>
<comment type="caution">
    <text evidence="9">The sequence shown here is derived from an EMBL/GenBank/DDBJ whole genome shotgun (WGS) entry which is preliminary data.</text>
</comment>
<sequence length="594" mass="64013">MKVKTHLVLLVVVVLTPVIVFSALVMNLLVSREREAAMRSMHELARAAVLAMDTQMMRAQAGAQALAVSPSLAREDFPTFYREALAAMGKGPLYVALLDVHGQQVFNTVQAYGAPLPPPSAATVLDVREVLAGGKPRVSNLILGTTTGQFLVSVEMPVTVAGGSRYVLGVWMFARDLSGQLPAGGVPHGWLISVLDRNGVTLARNQRPEQFVGSEAAPGLKKILLGPEKSEFRAVNRAGQDMYGVNDRSELSGWTISVGVPVGDYEQAAVQAKTLSAFGLLFAIACAMGGALFLIRRLVLGTQRIAQAADLLVEGKTPPPARLEIADFQDVHARLADVAERLAAAEADRRAHLEFTQQAKERAEAENRAKDEFLAMLGHELRNPLAPISVAAHMLGMPDLKPEQVRTASAVIGRQVQHINRLLEDLLDVSRVTRGIEALKRQPVDLHDVIHAALEQVRSMAEARRQAIQCDVPDAKLVVLGDSARLVQIVSNLLHNALKYSHEEGAITLLVTRREAWVDIAVADQGIGIAAEFMPRVFDLFSQGSRGIDRRQGGLGIGLALVRSLVLLHGGDIACYSAGPEQGSTFTVRLPLAD</sequence>
<organism evidence="9 10">
    <name type="scientific">Pseudoduganella rivuli</name>
    <dbReference type="NCBI Taxonomy" id="2666085"/>
    <lineage>
        <taxon>Bacteria</taxon>
        <taxon>Pseudomonadati</taxon>
        <taxon>Pseudomonadota</taxon>
        <taxon>Betaproteobacteria</taxon>
        <taxon>Burkholderiales</taxon>
        <taxon>Oxalobacteraceae</taxon>
        <taxon>Telluria group</taxon>
        <taxon>Pseudoduganella</taxon>
    </lineage>
</organism>
<dbReference type="SUPFAM" id="SSF55874">
    <property type="entry name" value="ATPase domain of HSP90 chaperone/DNA topoisomerase II/histidine kinase"/>
    <property type="match status" value="1"/>
</dbReference>
<keyword evidence="7" id="KW-0812">Transmembrane</keyword>
<dbReference type="Proteomes" id="UP000446768">
    <property type="component" value="Unassembled WGS sequence"/>
</dbReference>